<dbReference type="InterPro" id="IPR044878">
    <property type="entry name" value="UbiA_sf"/>
</dbReference>
<evidence type="ECO:0000256" key="4">
    <source>
        <dbReference type="ARBA" id="ARBA00022679"/>
    </source>
</evidence>
<accession>A0A7C1RKV1</accession>
<comment type="caution">
    <text evidence="9">The sequence shown here is derived from an EMBL/GenBank/DDBJ whole genome shotgun (WGS) entry which is preliminary data.</text>
</comment>
<keyword evidence="7 8" id="KW-0472">Membrane</keyword>
<keyword evidence="4" id="KW-0808">Transferase</keyword>
<evidence type="ECO:0000313" key="9">
    <source>
        <dbReference type="EMBL" id="HDZ50147.1"/>
    </source>
</evidence>
<feature type="transmembrane region" description="Helical" evidence="8">
    <location>
        <begin position="128"/>
        <end position="148"/>
    </location>
</feature>
<keyword evidence="3" id="KW-0474">Menaquinone biosynthesis</keyword>
<organism evidence="9">
    <name type="scientific">Aerophobetes bacterium</name>
    <dbReference type="NCBI Taxonomy" id="2030807"/>
    <lineage>
        <taxon>Bacteria</taxon>
        <taxon>Candidatus Aerophobota</taxon>
    </lineage>
</organism>
<dbReference type="EMBL" id="DRFT01000201">
    <property type="protein sequence ID" value="HDZ50147.1"/>
    <property type="molecule type" value="Genomic_DNA"/>
</dbReference>
<proteinExistence type="predicted"/>
<evidence type="ECO:0000256" key="3">
    <source>
        <dbReference type="ARBA" id="ARBA00022428"/>
    </source>
</evidence>
<feature type="transmembrane region" description="Helical" evidence="8">
    <location>
        <begin position="289"/>
        <end position="308"/>
    </location>
</feature>
<feature type="transmembrane region" description="Helical" evidence="8">
    <location>
        <begin position="154"/>
        <end position="175"/>
    </location>
</feature>
<comment type="pathway">
    <text evidence="2">Quinol/quinone metabolism; menaquinone biosynthesis.</text>
</comment>
<feature type="transmembrane region" description="Helical" evidence="8">
    <location>
        <begin position="257"/>
        <end position="277"/>
    </location>
</feature>
<evidence type="ECO:0000256" key="5">
    <source>
        <dbReference type="ARBA" id="ARBA00022692"/>
    </source>
</evidence>
<feature type="transmembrane region" description="Helical" evidence="8">
    <location>
        <begin position="220"/>
        <end position="236"/>
    </location>
</feature>
<evidence type="ECO:0000256" key="8">
    <source>
        <dbReference type="SAM" id="Phobius"/>
    </source>
</evidence>
<dbReference type="GO" id="GO:0009234">
    <property type="term" value="P:menaquinone biosynthetic process"/>
    <property type="evidence" value="ECO:0007669"/>
    <property type="project" value="UniProtKB-UniPathway"/>
</dbReference>
<dbReference type="GO" id="GO:0016020">
    <property type="term" value="C:membrane"/>
    <property type="evidence" value="ECO:0007669"/>
    <property type="project" value="UniProtKB-SubCell"/>
</dbReference>
<dbReference type="CDD" id="cd13962">
    <property type="entry name" value="PT_UbiA_UBIAD1"/>
    <property type="match status" value="1"/>
</dbReference>
<comment type="subcellular location">
    <subcellularLocation>
        <location evidence="1">Membrane</location>
        <topology evidence="1">Multi-pass membrane protein</topology>
    </subcellularLocation>
</comment>
<gene>
    <name evidence="9" type="ORF">ENH69_02880</name>
</gene>
<dbReference type="Pfam" id="PF01040">
    <property type="entry name" value="UbiA"/>
    <property type="match status" value="1"/>
</dbReference>
<dbReference type="PIRSF" id="PIRSF005355">
    <property type="entry name" value="UBIAD1"/>
    <property type="match status" value="1"/>
</dbReference>
<evidence type="ECO:0000256" key="6">
    <source>
        <dbReference type="ARBA" id="ARBA00022989"/>
    </source>
</evidence>
<dbReference type="Proteomes" id="UP000885667">
    <property type="component" value="Unassembled WGS sequence"/>
</dbReference>
<dbReference type="PANTHER" id="PTHR13929:SF0">
    <property type="entry name" value="UBIA PRENYLTRANSFERASE DOMAIN-CONTAINING PROTEIN 1"/>
    <property type="match status" value="1"/>
</dbReference>
<protein>
    <submittedName>
        <fullName evidence="9">Prenyltransferase</fullName>
    </submittedName>
</protein>
<feature type="transmembrane region" description="Helical" evidence="8">
    <location>
        <begin position="15"/>
        <end position="32"/>
    </location>
</feature>
<feature type="transmembrane region" description="Helical" evidence="8">
    <location>
        <begin position="73"/>
        <end position="91"/>
    </location>
</feature>
<dbReference type="InterPro" id="IPR026046">
    <property type="entry name" value="UBIAD1"/>
</dbReference>
<evidence type="ECO:0000256" key="2">
    <source>
        <dbReference type="ARBA" id="ARBA00004863"/>
    </source>
</evidence>
<keyword evidence="6 8" id="KW-1133">Transmembrane helix</keyword>
<dbReference type="Gene3D" id="1.10.357.140">
    <property type="entry name" value="UbiA prenyltransferase"/>
    <property type="match status" value="1"/>
</dbReference>
<dbReference type="AlphaFoldDB" id="A0A7C1RKV1"/>
<keyword evidence="5 8" id="KW-0812">Transmembrane</keyword>
<evidence type="ECO:0000256" key="7">
    <source>
        <dbReference type="ARBA" id="ARBA00023136"/>
    </source>
</evidence>
<dbReference type="PANTHER" id="PTHR13929">
    <property type="entry name" value="1,4-DIHYDROXY-2-NAPHTHOATE OCTAPRENYLTRANSFERASE"/>
    <property type="match status" value="1"/>
</dbReference>
<sequence length="330" mass="36343">MGAVVAWTSTGRFSWWYFGLVLVGVITNHAALNMTDEYFDYKYSIDGLKPGEKNPYTGGSGLLTGGLLREKDLARAFLLSYLVTVIIGLYLTVKIGWPVLAFGFFGMFCAFFYTAPPIKFAFRGWGEIGLLINFGTTIGLGSYFVQAGSLSGEAFWATLPLGIMLFSMIIINEIPDYDEDRKGGKMTLVARYGKRTGVKLYITSLVFAYMVIVAAVVARILPLTTLIVLLGAPLVYQSIKILRKSYHHPLKMIPANLAMIRIHSLTGVLLITAYVWQGIRVGSLAGKEALLLLLILVFLYAPLIRSLLTSGLPERVKERSIDGRTLSGTE</sequence>
<dbReference type="InterPro" id="IPR000537">
    <property type="entry name" value="UbiA_prenyltransferase"/>
</dbReference>
<reference evidence="9" key="1">
    <citation type="journal article" date="2020" name="mSystems">
        <title>Genome- and Community-Level Interaction Insights into Carbon Utilization and Element Cycling Functions of Hydrothermarchaeota in Hydrothermal Sediment.</title>
        <authorList>
            <person name="Zhou Z."/>
            <person name="Liu Y."/>
            <person name="Xu W."/>
            <person name="Pan J."/>
            <person name="Luo Z.H."/>
            <person name="Li M."/>
        </authorList>
    </citation>
    <scope>NUCLEOTIDE SEQUENCE [LARGE SCALE GENOMIC DNA]</scope>
    <source>
        <strain evidence="9">HyVt-329</strain>
    </source>
</reference>
<evidence type="ECO:0000256" key="1">
    <source>
        <dbReference type="ARBA" id="ARBA00004141"/>
    </source>
</evidence>
<name>A0A7C1RKV1_UNCAE</name>
<dbReference type="GO" id="GO:0042371">
    <property type="term" value="P:vitamin K biosynthetic process"/>
    <property type="evidence" value="ECO:0007669"/>
    <property type="project" value="TreeGrafter"/>
</dbReference>
<dbReference type="GO" id="GO:0004659">
    <property type="term" value="F:prenyltransferase activity"/>
    <property type="evidence" value="ECO:0007669"/>
    <property type="project" value="InterPro"/>
</dbReference>
<feature type="transmembrane region" description="Helical" evidence="8">
    <location>
        <begin position="97"/>
        <end position="116"/>
    </location>
</feature>
<dbReference type="UniPathway" id="UPA00079"/>